<evidence type="ECO:0000256" key="4">
    <source>
        <dbReference type="ARBA" id="ARBA00022574"/>
    </source>
</evidence>
<evidence type="ECO:0000256" key="6">
    <source>
        <dbReference type="ARBA" id="ARBA00023015"/>
    </source>
</evidence>
<dbReference type="EMBL" id="OB792707">
    <property type="protein sequence ID" value="CAD7423770.1"/>
    <property type="molecule type" value="Genomic_DNA"/>
</dbReference>
<evidence type="ECO:0000256" key="11">
    <source>
        <dbReference type="RuleBase" id="RU364149"/>
    </source>
</evidence>
<comment type="function">
    <text evidence="11">Component of the Mediator complex, a coactivator involved in the regulated transcription of nearly all RNA polymerase II-dependent genes. Mediator functions as a bridge to convey information from gene-specific regulatory proteins to the basal RNA polymerase II transcription machinery. Mediator is recruited to promoters by direct interactions with regulatory proteins and serves as a scaffold for the assembly of a functional preinitiation complex with RNA polymerase II and the general transcription factors.</text>
</comment>
<keyword evidence="9 11" id="KW-0539">Nucleus</keyword>
<feature type="domain" description="Mediator complex subunit Med16 N-terminal" evidence="13">
    <location>
        <begin position="63"/>
        <end position="351"/>
    </location>
</feature>
<gene>
    <name evidence="11" type="primary">MED16</name>
    <name evidence="15" type="ORF">TMSB3V08_LOCUS745</name>
</gene>
<reference evidence="15" key="1">
    <citation type="submission" date="2020-11" db="EMBL/GenBank/DDBJ databases">
        <authorList>
            <person name="Tran Van P."/>
        </authorList>
    </citation>
    <scope>NUCLEOTIDE SEQUENCE</scope>
</reference>
<feature type="domain" description="Mediator of RNA polymerase II transcription subunit 16 central helical bridge" evidence="14">
    <location>
        <begin position="416"/>
        <end position="476"/>
    </location>
</feature>
<proteinExistence type="inferred from homology"/>
<keyword evidence="6 11" id="KW-0805">Transcription regulation</keyword>
<evidence type="ECO:0000313" key="15">
    <source>
        <dbReference type="EMBL" id="CAD7423770.1"/>
    </source>
</evidence>
<dbReference type="AlphaFoldDB" id="A0A7R9DXX4"/>
<dbReference type="InterPro" id="IPR036322">
    <property type="entry name" value="WD40_repeat_dom_sf"/>
</dbReference>
<evidence type="ECO:0000259" key="14">
    <source>
        <dbReference type="Pfam" id="PF20718"/>
    </source>
</evidence>
<dbReference type="PANTHER" id="PTHR13224">
    <property type="entry name" value="THYROID HORMONE RECEPTOR-ASSOCIATED PROTEIN-RELATED"/>
    <property type="match status" value="1"/>
</dbReference>
<feature type="region of interest" description="Disordered" evidence="12">
    <location>
        <begin position="820"/>
        <end position="853"/>
    </location>
</feature>
<name>A0A7R9DXX4_9NEOP</name>
<dbReference type="GO" id="GO:0045893">
    <property type="term" value="P:positive regulation of DNA-templated transcription"/>
    <property type="evidence" value="ECO:0007669"/>
    <property type="project" value="TreeGrafter"/>
</dbReference>
<evidence type="ECO:0000256" key="7">
    <source>
        <dbReference type="ARBA" id="ARBA00023159"/>
    </source>
</evidence>
<comment type="subunit">
    <text evidence="11">Component of the Mediator complex.</text>
</comment>
<dbReference type="Pfam" id="PF20718">
    <property type="entry name" value="Med16_bridge"/>
    <property type="match status" value="2"/>
</dbReference>
<keyword evidence="7 11" id="KW-0010">Activator</keyword>
<comment type="subcellular location">
    <subcellularLocation>
        <location evidence="1 11">Nucleus</location>
    </subcellularLocation>
</comment>
<accession>A0A7R9DXX4</accession>
<sequence length="1251" mass="140157">MGGKNNFPLFCCRIASKRAAITVLEWDLPGEKLLLADASGNVQIWTFKDHVLNDWHCLGTTTFAGEHILAGAFFHNGRKVRHCAIVLQISLVSEKKDNVLYNEKFSHLRFAPSVRHFGNRPTVGCIVISTTSMIGVVVVSIEGLGPAQLITTSDSLATTRQRVSAVDICYGKSTDGHFLVAVSSGSVSLPIQCFRVSVTQSPGEDKCIIMSQALPSFFLQSNLIKENQCRHLVQLKFVVREDADSLVVAANGDSGCLVEIWELREKPLPIHKLFQPKPHVSQLEMKTVLWQHQSHFIAQSPVVCVTTSKISITTTMPPPCYVMVALADGTIHGLYRDALKQISSTSLNLSWRQEEPPAVKQHKLSPRISHLDMSWLGSVLLTIDTQGQLYLYRLLPVAEPVCVVGGPLTVPYACTLLEYCLVTGLDCWDLLVSLRPSMMDSVSERFIDSFNRQLPAVQQFYYIQFLSIRTLLYRCGEIIGILEILSGLRYHSRNRLDWTRIWGFESRLTINNQSRANDLTSLMMLHSVATAFKSLLRPSDMSSHDKGPAESLAAVMSESPTDVDKVLFHLEAKEFTVEPSTLQSLQQLIQWVADLALNLLSRLPEQRQAGKSSAYDLLRDYKAINTLRELLVIIRIWGLLRQSCLPVFVRSAENLDVFALLFKLLSRLVQTSEPDENLLERIAPLTFRKRETHRISVVSKEHSKESSFNDQPNYTTKTAFVQPKDAPASYKAVQILKGLHSDSDKDLSVSMQSISIQPGERTGKSTFEIDFDKDTPSTENSSSVSIPTVILNNQYKGSKEAGVELTRKVPKENAKKISITESESSVDAQPINVTNRVNTSSSPPKETVPSQAALSNIKTKPQVILREKPVLSVDVCRQTSNVYDPDQPKSPREIFFSDLIRQAEGKERELKEQGFDINRRSYCPDNVASKRLKENRRSVPFFMYHDSQKITEISSESPVENSFAKQENAPGVLDARMPIVREDSKLRIVAESPKIPLSPTRVAAGKIPSTRENRNSQGEYFIANVERTKSETSELHLFIGQSNETIEPKPYEWKFPSEDDIVAGGIDKNINKSKVLEARQSEEFIRNERHIQMSHKPSNDASKDDNECCLLPSQVMIPQLDPPTKMLEFGVEPDSLQFSPDQNLVEGAMQTDQVIDCVRHIFLGKLPLVVKQCCSFQVWLQISGKQHEPDSSYPGVGPALGSDVSLWGALEDKYVLVKLFPIPPIQEDSKTKTIHVISSFTKRQMFISQLL</sequence>
<evidence type="ECO:0000256" key="9">
    <source>
        <dbReference type="ARBA" id="ARBA00023242"/>
    </source>
</evidence>
<evidence type="ECO:0000256" key="12">
    <source>
        <dbReference type="SAM" id="MobiDB-lite"/>
    </source>
</evidence>
<keyword evidence="8 11" id="KW-0804">Transcription</keyword>
<evidence type="ECO:0000256" key="3">
    <source>
        <dbReference type="ARBA" id="ARBA00019614"/>
    </source>
</evidence>
<evidence type="ECO:0000256" key="5">
    <source>
        <dbReference type="ARBA" id="ARBA00022737"/>
    </source>
</evidence>
<keyword evidence="4" id="KW-0853">WD repeat</keyword>
<dbReference type="InterPro" id="IPR048616">
    <property type="entry name" value="MED16_bridge"/>
</dbReference>
<feature type="region of interest" description="Disordered" evidence="12">
    <location>
        <begin position="759"/>
        <end position="783"/>
    </location>
</feature>
<feature type="domain" description="Mediator of RNA polymerase II transcription subunit 16 central helical bridge" evidence="14">
    <location>
        <begin position="507"/>
        <end position="637"/>
    </location>
</feature>
<dbReference type="Pfam" id="PF11635">
    <property type="entry name" value="Med16_N"/>
    <property type="match status" value="1"/>
</dbReference>
<dbReference type="SUPFAM" id="SSF50978">
    <property type="entry name" value="WD40 repeat-like"/>
    <property type="match status" value="1"/>
</dbReference>
<organism evidence="15">
    <name type="scientific">Timema monikensis</name>
    <dbReference type="NCBI Taxonomy" id="170555"/>
    <lineage>
        <taxon>Eukaryota</taxon>
        <taxon>Metazoa</taxon>
        <taxon>Ecdysozoa</taxon>
        <taxon>Arthropoda</taxon>
        <taxon>Hexapoda</taxon>
        <taxon>Insecta</taxon>
        <taxon>Pterygota</taxon>
        <taxon>Neoptera</taxon>
        <taxon>Polyneoptera</taxon>
        <taxon>Phasmatodea</taxon>
        <taxon>Timematodea</taxon>
        <taxon>Timematoidea</taxon>
        <taxon>Timematidae</taxon>
        <taxon>Timema</taxon>
    </lineage>
</organism>
<evidence type="ECO:0000256" key="8">
    <source>
        <dbReference type="ARBA" id="ARBA00023163"/>
    </source>
</evidence>
<dbReference type="PANTHER" id="PTHR13224:SF6">
    <property type="entry name" value="MEDIATOR OF RNA POLYMERASE II TRANSCRIPTION SUBUNIT 16"/>
    <property type="match status" value="1"/>
</dbReference>
<evidence type="ECO:0000256" key="2">
    <source>
        <dbReference type="ARBA" id="ARBA00006543"/>
    </source>
</evidence>
<dbReference type="InterPro" id="IPR021665">
    <property type="entry name" value="Mediator_Med16_N"/>
</dbReference>
<comment type="similarity">
    <text evidence="2 11">Belongs to the Mediator complex subunit 16 family.</text>
</comment>
<dbReference type="InterPro" id="IPR048338">
    <property type="entry name" value="Mediator_Med16"/>
</dbReference>
<evidence type="ECO:0000256" key="10">
    <source>
        <dbReference type="ARBA" id="ARBA00032015"/>
    </source>
</evidence>
<protein>
    <recommendedName>
        <fullName evidence="3 11">Mediator of RNA polymerase II transcription subunit 16</fullName>
    </recommendedName>
    <alternativeName>
        <fullName evidence="10 11">Mediator complex subunit 16</fullName>
    </alternativeName>
</protein>
<evidence type="ECO:0000259" key="13">
    <source>
        <dbReference type="Pfam" id="PF11635"/>
    </source>
</evidence>
<keyword evidence="5" id="KW-0677">Repeat</keyword>
<dbReference type="GO" id="GO:0016592">
    <property type="term" value="C:mediator complex"/>
    <property type="evidence" value="ECO:0007669"/>
    <property type="project" value="InterPro"/>
</dbReference>
<evidence type="ECO:0000256" key="1">
    <source>
        <dbReference type="ARBA" id="ARBA00004123"/>
    </source>
</evidence>